<dbReference type="PANTHER" id="PTHR41391:SF1">
    <property type="entry name" value="RESTRICTION OF TELOMERE CAPPING PROTEIN 4"/>
    <property type="match status" value="1"/>
</dbReference>
<reference evidence="10" key="1">
    <citation type="submission" date="2022-10" db="EMBL/GenBank/DDBJ databases">
        <authorList>
            <person name="Byrne P K."/>
        </authorList>
    </citation>
    <scope>NUCLEOTIDE SEQUENCE</scope>
    <source>
        <strain evidence="10">IFO1815</strain>
    </source>
</reference>
<evidence type="ECO:0000256" key="7">
    <source>
        <dbReference type="ARBA" id="ARBA00023242"/>
    </source>
</evidence>
<evidence type="ECO:0000313" key="10">
    <source>
        <dbReference type="EMBL" id="CAI4035870.1"/>
    </source>
</evidence>
<keyword evidence="11" id="KW-1185">Reference proteome</keyword>
<feature type="domain" description="Restriction of telomere capping protein 4 C-terminal" evidence="9">
    <location>
        <begin position="219"/>
        <end position="368"/>
    </location>
</feature>
<dbReference type="SMART" id="SM01312">
    <property type="entry name" value="RTC4"/>
    <property type="match status" value="1"/>
</dbReference>
<evidence type="ECO:0000256" key="4">
    <source>
        <dbReference type="ARBA" id="ARBA00009461"/>
    </source>
</evidence>
<evidence type="ECO:0000256" key="6">
    <source>
        <dbReference type="ARBA" id="ARBA00022490"/>
    </source>
</evidence>
<dbReference type="InterPro" id="IPR028094">
    <property type="entry name" value="RTC4_C"/>
</dbReference>
<evidence type="ECO:0000259" key="9">
    <source>
        <dbReference type="SMART" id="SM01312"/>
    </source>
</evidence>
<sequence length="404" mass="46637">MAKSNTGLNQVRRRCVYSTKKGSANNLLLMKRQSKHDIQDTESDALSNHEASSPVRKRGRADDIIKDKTKVKKGVSVTTHDGDLKPSSDSETKATENSRIEKKEEKEEEEDGNNSIPLVQNLKNEDIESIKCRSNNILDGKKLLLEAELSAVEDNQVFSSSFPEEKKLSLQSSLSSKQQIIKKLQTREEYTRKFNLPPILFTDELLNEVEPFMPIAVDILKGRISSAYYFKAKNAYKNSHKAYLSVDEFRKLNLNKFTAGFYGLKRQLRVGEEIAKRYRRELTRDQPATLKWWGITDFCNYVLAPEALTSLCIYQLNLSNKPRSPRVQNKPPKQQPNGKKYYYDPELRMLAYDLFEDTVEYGIIVADSDPIEQWEAAIEEDRLRELNLDVHNYSSKRWRLDSHD</sequence>
<dbReference type="Proteomes" id="UP001161438">
    <property type="component" value="Chromosome 14"/>
</dbReference>
<keyword evidence="7" id="KW-0539">Nucleus</keyword>
<accession>A0AA35IUT0</accession>
<dbReference type="GO" id="GO:0005737">
    <property type="term" value="C:cytoplasm"/>
    <property type="evidence" value="ECO:0007669"/>
    <property type="project" value="UniProtKB-SubCell"/>
</dbReference>
<dbReference type="GeneID" id="80920758"/>
<evidence type="ECO:0000256" key="5">
    <source>
        <dbReference type="ARBA" id="ARBA00015162"/>
    </source>
</evidence>
<name>A0AA35IUT0_SACMI</name>
<dbReference type="PANTHER" id="PTHR41391">
    <property type="entry name" value="RESTRICTION OF TELOMERE CAPPING PROTEIN 4"/>
    <property type="match status" value="1"/>
</dbReference>
<feature type="compositionally biased region" description="Basic and acidic residues" evidence="8">
    <location>
        <begin position="80"/>
        <end position="105"/>
    </location>
</feature>
<gene>
    <name evidence="10" type="primary">SMKI14G0790</name>
    <name evidence="10" type="ORF">SMKI_14G0790</name>
</gene>
<evidence type="ECO:0000256" key="3">
    <source>
        <dbReference type="ARBA" id="ARBA00004496"/>
    </source>
</evidence>
<organism evidence="10 11">
    <name type="scientific">Saccharomyces mikatae IFO 1815</name>
    <dbReference type="NCBI Taxonomy" id="226126"/>
    <lineage>
        <taxon>Eukaryota</taxon>
        <taxon>Fungi</taxon>
        <taxon>Dikarya</taxon>
        <taxon>Ascomycota</taxon>
        <taxon>Saccharomycotina</taxon>
        <taxon>Saccharomycetes</taxon>
        <taxon>Saccharomycetales</taxon>
        <taxon>Saccharomycetaceae</taxon>
        <taxon>Saccharomyces</taxon>
    </lineage>
</organism>
<evidence type="ECO:0000256" key="1">
    <source>
        <dbReference type="ARBA" id="ARBA00002738"/>
    </source>
</evidence>
<dbReference type="RefSeq" id="XP_056078990.1">
    <property type="nucleotide sequence ID" value="XM_056225143.1"/>
</dbReference>
<evidence type="ECO:0000256" key="8">
    <source>
        <dbReference type="SAM" id="MobiDB-lite"/>
    </source>
</evidence>
<feature type="region of interest" description="Disordered" evidence="8">
    <location>
        <begin position="27"/>
        <end position="117"/>
    </location>
</feature>
<evidence type="ECO:0000256" key="2">
    <source>
        <dbReference type="ARBA" id="ARBA00004123"/>
    </source>
</evidence>
<dbReference type="Pfam" id="PF14474">
    <property type="entry name" value="RTC4"/>
    <property type="match status" value="1"/>
</dbReference>
<dbReference type="GO" id="GO:0005634">
    <property type="term" value="C:nucleus"/>
    <property type="evidence" value="ECO:0007669"/>
    <property type="project" value="UniProtKB-SubCell"/>
</dbReference>
<protein>
    <recommendedName>
        <fullName evidence="5">Restriction of telomere capping protein 4</fullName>
    </recommendedName>
</protein>
<dbReference type="EMBL" id="OX365770">
    <property type="protein sequence ID" value="CAI4035870.1"/>
    <property type="molecule type" value="Genomic_DNA"/>
</dbReference>
<comment type="subcellular location">
    <subcellularLocation>
        <location evidence="3">Cytoplasm</location>
    </subcellularLocation>
    <subcellularLocation>
        <location evidence="2">Nucleus</location>
    </subcellularLocation>
</comment>
<dbReference type="InterPro" id="IPR039024">
    <property type="entry name" value="RTC4"/>
</dbReference>
<proteinExistence type="inferred from homology"/>
<comment type="similarity">
    <text evidence="4">Belongs to the RTC4 family.</text>
</comment>
<dbReference type="AlphaFoldDB" id="A0AA35IUT0"/>
<evidence type="ECO:0000313" key="11">
    <source>
        <dbReference type="Proteomes" id="UP001161438"/>
    </source>
</evidence>
<keyword evidence="6" id="KW-0963">Cytoplasm</keyword>
<comment type="function">
    <text evidence="1">May be involved in a process influencing telomere capping.</text>
</comment>